<evidence type="ECO:0000313" key="3">
    <source>
        <dbReference type="Proteomes" id="UP000092498"/>
    </source>
</evidence>
<dbReference type="InterPro" id="IPR029045">
    <property type="entry name" value="ClpP/crotonase-like_dom_sf"/>
</dbReference>
<evidence type="ECO:0000259" key="1">
    <source>
        <dbReference type="PROSITE" id="PS50989"/>
    </source>
</evidence>
<dbReference type="InParanoid" id="A0A1B1ALQ6"/>
<dbReference type="GO" id="GO:0004658">
    <property type="term" value="F:propionyl-CoA carboxylase activity"/>
    <property type="evidence" value="ECO:0007669"/>
    <property type="project" value="TreeGrafter"/>
</dbReference>
<dbReference type="AlphaFoldDB" id="A0A1B1ALQ6"/>
<dbReference type="PANTHER" id="PTHR43842">
    <property type="entry name" value="PROPIONYL-COA CARBOXYLASE BETA CHAIN"/>
    <property type="match status" value="1"/>
</dbReference>
<dbReference type="InterPro" id="IPR051047">
    <property type="entry name" value="AccD/PCCB"/>
</dbReference>
<dbReference type="PROSITE" id="PS50989">
    <property type="entry name" value="COA_CT_CTER"/>
    <property type="match status" value="1"/>
</dbReference>
<sequence length="515" mass="55960">MSWEKDLEELRRREALAEAMGGADRVARQKTSGKLTARERVDALLDRGSFHETGKIAGKAEYGADNELASFRATPFVIGRGEIDGRPVCVQSDDFSVRGGAADAGIWQKLVFAEQMANEYRMPLIRMVDGTGGGGSVKMLEKDPRTYIPQTPGWEWVVANMASVPVVALALGPCAGLGAGRVAASHYSVMVQGLSQVFVAGPPVARAIGENVDKEGLGGADINGKNGVVDDIVTSEAEAFAAARKFLSYLPASIHELPARIEPRDVPDRREDTLVSIVPRDRRVPYKMRRIIEASVDAGSFFETGRQWGRGLITGFARIDGYSVAVLAGDPHFMGGAWTADVCRKLIKHVDLAQTFHLPVVHFVDCPGFAVGVKHERAATVKLGVQAMAAVYQARVPWCSIVVRQAFGLAGSAMMNPTRTKLRYCWPSGDWGSLPLEGGIEAAFKSELEAHPAPETRLAEIRAWAEALRSPFRTAESFYAEEIIDPRNTRPLLCEWINLAQRVGETGPSSFGMRP</sequence>
<dbReference type="RefSeq" id="WP_066773628.1">
    <property type="nucleotide sequence ID" value="NZ_CP013244.1"/>
</dbReference>
<evidence type="ECO:0000313" key="2">
    <source>
        <dbReference type="EMBL" id="ANP47465.1"/>
    </source>
</evidence>
<keyword evidence="2" id="KW-0808">Transferase</keyword>
<dbReference type="GO" id="GO:0016740">
    <property type="term" value="F:transferase activity"/>
    <property type="evidence" value="ECO:0007669"/>
    <property type="project" value="UniProtKB-KW"/>
</dbReference>
<dbReference type="KEGG" id="cbot:ATE48_16895"/>
<dbReference type="OrthoDB" id="9803706at2"/>
<dbReference type="STRING" id="1759059.ATE48_16895"/>
<accession>A0A1B1ALQ6</accession>
<keyword evidence="3" id="KW-1185">Reference proteome</keyword>
<feature type="domain" description="CoA carboxyltransferase C-terminal" evidence="1">
    <location>
        <begin position="270"/>
        <end position="513"/>
    </location>
</feature>
<reference evidence="2 3" key="1">
    <citation type="submission" date="2015-11" db="EMBL/GenBank/DDBJ databases">
        <title>Whole-Genome Sequence of Candidatus Oderbacter manganicum from the National Park Lower Oder Valley, Germany.</title>
        <authorList>
            <person name="Braun B."/>
            <person name="Liere K."/>
            <person name="Szewzyk U."/>
        </authorList>
    </citation>
    <scope>NUCLEOTIDE SEQUENCE [LARGE SCALE GENOMIC DNA]</scope>
    <source>
        <strain evidence="2 3">OTSz_A_272</strain>
    </source>
</reference>
<dbReference type="Proteomes" id="UP000092498">
    <property type="component" value="Chromosome"/>
</dbReference>
<dbReference type="Pfam" id="PF01039">
    <property type="entry name" value="Carboxyl_trans"/>
    <property type="match status" value="1"/>
</dbReference>
<dbReference type="PANTHER" id="PTHR43842:SF2">
    <property type="entry name" value="PROPIONYL-COA CARBOXYLASE BETA CHAIN, MITOCHONDRIAL"/>
    <property type="match status" value="1"/>
</dbReference>
<organism evidence="2 3">
    <name type="scientific">Candidatus Viadribacter manganicus</name>
    <dbReference type="NCBI Taxonomy" id="1759059"/>
    <lineage>
        <taxon>Bacteria</taxon>
        <taxon>Pseudomonadati</taxon>
        <taxon>Pseudomonadota</taxon>
        <taxon>Alphaproteobacteria</taxon>
        <taxon>Hyphomonadales</taxon>
        <taxon>Hyphomonadaceae</taxon>
        <taxon>Candidatus Viadribacter</taxon>
    </lineage>
</organism>
<name>A0A1B1ALQ6_9PROT</name>
<dbReference type="InterPro" id="IPR034733">
    <property type="entry name" value="AcCoA_carboxyl_beta"/>
</dbReference>
<dbReference type="InterPro" id="IPR011763">
    <property type="entry name" value="COA_CT_C"/>
</dbReference>
<protein>
    <submittedName>
        <fullName evidence="2">Methylmalonyl-CoA carboxyltransferase</fullName>
    </submittedName>
</protein>
<proteinExistence type="predicted"/>
<dbReference type="Gene3D" id="3.90.226.10">
    <property type="entry name" value="2-enoyl-CoA Hydratase, Chain A, domain 1"/>
    <property type="match status" value="2"/>
</dbReference>
<gene>
    <name evidence="2" type="ORF">ATE48_16895</name>
</gene>
<dbReference type="EMBL" id="CP013244">
    <property type="protein sequence ID" value="ANP47465.1"/>
    <property type="molecule type" value="Genomic_DNA"/>
</dbReference>
<dbReference type="SUPFAM" id="SSF52096">
    <property type="entry name" value="ClpP/crotonase"/>
    <property type="match status" value="2"/>
</dbReference>